<comment type="caution">
    <text evidence="2">The sequence shown here is derived from an EMBL/GenBank/DDBJ whole genome shotgun (WGS) entry which is preliminary data.</text>
</comment>
<reference evidence="2 3" key="1">
    <citation type="journal article" date="2019" name="Commun. Biol.">
        <title>The bagworm genome reveals a unique fibroin gene that provides high tensile strength.</title>
        <authorList>
            <person name="Kono N."/>
            <person name="Nakamura H."/>
            <person name="Ohtoshi R."/>
            <person name="Tomita M."/>
            <person name="Numata K."/>
            <person name="Arakawa K."/>
        </authorList>
    </citation>
    <scope>NUCLEOTIDE SEQUENCE [LARGE SCALE GENOMIC DNA]</scope>
</reference>
<accession>A0A4C1TX07</accession>
<name>A0A4C1TX07_EUMVA</name>
<dbReference type="AlphaFoldDB" id="A0A4C1TX07"/>
<proteinExistence type="predicted"/>
<organism evidence="2 3">
    <name type="scientific">Eumeta variegata</name>
    <name type="common">Bagworm moth</name>
    <name type="synonym">Eumeta japonica</name>
    <dbReference type="NCBI Taxonomy" id="151549"/>
    <lineage>
        <taxon>Eukaryota</taxon>
        <taxon>Metazoa</taxon>
        <taxon>Ecdysozoa</taxon>
        <taxon>Arthropoda</taxon>
        <taxon>Hexapoda</taxon>
        <taxon>Insecta</taxon>
        <taxon>Pterygota</taxon>
        <taxon>Neoptera</taxon>
        <taxon>Endopterygota</taxon>
        <taxon>Lepidoptera</taxon>
        <taxon>Glossata</taxon>
        <taxon>Ditrysia</taxon>
        <taxon>Tineoidea</taxon>
        <taxon>Psychidae</taxon>
        <taxon>Oiketicinae</taxon>
        <taxon>Eumeta</taxon>
    </lineage>
</organism>
<gene>
    <name evidence="2" type="ORF">EVAR_14361_1</name>
</gene>
<evidence type="ECO:0000313" key="2">
    <source>
        <dbReference type="EMBL" id="GBP18591.1"/>
    </source>
</evidence>
<protein>
    <submittedName>
        <fullName evidence="2">Uncharacterized protein</fullName>
    </submittedName>
</protein>
<evidence type="ECO:0000313" key="3">
    <source>
        <dbReference type="Proteomes" id="UP000299102"/>
    </source>
</evidence>
<feature type="region of interest" description="Disordered" evidence="1">
    <location>
        <begin position="125"/>
        <end position="153"/>
    </location>
</feature>
<keyword evidence="3" id="KW-1185">Reference proteome</keyword>
<dbReference type="Proteomes" id="UP000299102">
    <property type="component" value="Unassembled WGS sequence"/>
</dbReference>
<sequence length="181" mass="19831">MVGLKALNCVLPEDLVRGRLRDEVTFSFIFDHVAGCRHSRSLPGLLHPTRLNRVVAASLIDSSKAVTGTRRVRRCARSGVRSPVFRCTTLKCSYNAGAARGRPIIVEWERRKDLAGLSRSERRQASSLCAHNSRGDIRPGAGAGRPVKLPSFRGNPSFPLNTSEWGKLIRAHPITAGPRGK</sequence>
<dbReference type="EMBL" id="BGZK01000099">
    <property type="protein sequence ID" value="GBP18591.1"/>
    <property type="molecule type" value="Genomic_DNA"/>
</dbReference>
<evidence type="ECO:0000256" key="1">
    <source>
        <dbReference type="SAM" id="MobiDB-lite"/>
    </source>
</evidence>